<name>A0A4R8FJ21_9GAMM</name>
<evidence type="ECO:0000313" key="1">
    <source>
        <dbReference type="EMBL" id="TDX22947.1"/>
    </source>
</evidence>
<sequence>MSFSSEGSSASRLALPEPSEEWPHYQEGSLFQSAVIEASSRLQVPRPMAMTVALGAMSAACQTLVNIKQPLDHYVQASLMLLSIADSGERKTTVEKRFFKALRDWQHEMQTKAEEDEEKYLHEQEIWKIEDAALKAELKRLTKKNHPSDAIKERLEEHRNHRPRPPRHHKLLYDDTTPQALIQLMYRHSASACLVTSEANSIFSGRALGEIHHLNTLWDGGDIIVDRVTSPSILLANPRLTLSLMAQPSVIHSFLSKRGEEARGMGFLARFLVVRPQKMAGKRATQAIGDLPHLDAFNQRIRALLDETTNGTPPHRIIEFTADAADQWRVYHQQIENEMAPDRLYTHHTEHASKLMDNVSRVAGILHTFEGKDEAISLETLNFAYLLCLRYSRDFLDNLAGEPAIVTHTNLLVDFLLDEYDANPGHFLPDTQYADGLTLRSGRQIDFVLSRIKQYGPYPLRNNSNRNAAIDLLIRMGHVEQRHNRYRFSESILTSSPVIKNGETYTLRSLPLYHEQYYFKPSRTNLHVRSRYMIIVPVDNGIA</sequence>
<organism evidence="1 2">
    <name type="scientific">Modicisalibacter xianhensis</name>
    <dbReference type="NCBI Taxonomy" id="442341"/>
    <lineage>
        <taxon>Bacteria</taxon>
        <taxon>Pseudomonadati</taxon>
        <taxon>Pseudomonadota</taxon>
        <taxon>Gammaproteobacteria</taxon>
        <taxon>Oceanospirillales</taxon>
        <taxon>Halomonadaceae</taxon>
        <taxon>Modicisalibacter</taxon>
    </lineage>
</organism>
<reference evidence="1 2" key="1">
    <citation type="submission" date="2019-03" db="EMBL/GenBank/DDBJ databases">
        <title>Freshwater and sediment microbial communities from various areas in North America, analyzing microbe dynamics in response to fracking.</title>
        <authorList>
            <person name="Lamendella R."/>
        </authorList>
    </citation>
    <scope>NUCLEOTIDE SEQUENCE [LARGE SCALE GENOMIC DNA]</scope>
    <source>
        <strain evidence="1 2">6_TX</strain>
    </source>
</reference>
<evidence type="ECO:0000313" key="2">
    <source>
        <dbReference type="Proteomes" id="UP000294489"/>
    </source>
</evidence>
<protein>
    <submittedName>
        <fullName evidence="1">Uncharacterized protein DUF3987</fullName>
    </submittedName>
</protein>
<gene>
    <name evidence="1" type="ORF">DFO67_12617</name>
</gene>
<comment type="caution">
    <text evidence="1">The sequence shown here is derived from an EMBL/GenBank/DDBJ whole genome shotgun (WGS) entry which is preliminary data.</text>
</comment>
<dbReference type="Pfam" id="PF13148">
    <property type="entry name" value="DUF3987"/>
    <property type="match status" value="1"/>
</dbReference>
<accession>A0A4R8FJ21</accession>
<proteinExistence type="predicted"/>
<dbReference type="EMBL" id="SOEC01000026">
    <property type="protein sequence ID" value="TDX22947.1"/>
    <property type="molecule type" value="Genomic_DNA"/>
</dbReference>
<dbReference type="Proteomes" id="UP000294489">
    <property type="component" value="Unassembled WGS sequence"/>
</dbReference>
<dbReference type="InterPro" id="IPR025048">
    <property type="entry name" value="DUF3987"/>
</dbReference>
<dbReference type="RefSeq" id="WP_134020804.1">
    <property type="nucleotide sequence ID" value="NZ_SOEC01000026.1"/>
</dbReference>
<dbReference type="AlphaFoldDB" id="A0A4R8FJ21"/>
<dbReference type="OrthoDB" id="9067983at2"/>